<reference evidence="3 4" key="1">
    <citation type="submission" date="2019-06" db="EMBL/GenBank/DDBJ databases">
        <title>Sorghum-associated microbial communities from plants grown in Nebraska, USA.</title>
        <authorList>
            <person name="Schachtman D."/>
        </authorList>
    </citation>
    <scope>NUCLEOTIDE SEQUENCE [LARGE SCALE GENOMIC DNA]</scope>
    <source>
        <strain evidence="3 4">1225</strain>
    </source>
</reference>
<proteinExistence type="predicted"/>
<dbReference type="PANTHER" id="PTHR43540:SF15">
    <property type="entry name" value="BLR5631 PROTEIN"/>
    <property type="match status" value="1"/>
</dbReference>
<dbReference type="EMBL" id="VIWP01000004">
    <property type="protein sequence ID" value="TWF53399.1"/>
    <property type="molecule type" value="Genomic_DNA"/>
</dbReference>
<organism evidence="3 4">
    <name type="scientific">Neorhizobium alkalisoli</name>
    <dbReference type="NCBI Taxonomy" id="528178"/>
    <lineage>
        <taxon>Bacteria</taxon>
        <taxon>Pseudomonadati</taxon>
        <taxon>Pseudomonadota</taxon>
        <taxon>Alphaproteobacteria</taxon>
        <taxon>Hyphomicrobiales</taxon>
        <taxon>Rhizobiaceae</taxon>
        <taxon>Rhizobium/Agrobacterium group</taxon>
        <taxon>Neorhizobium</taxon>
    </lineage>
</organism>
<dbReference type="InterPro" id="IPR000868">
    <property type="entry name" value="Isochorismatase-like_dom"/>
</dbReference>
<dbReference type="AlphaFoldDB" id="A0A561QSW5"/>
<evidence type="ECO:0000313" key="3">
    <source>
        <dbReference type="EMBL" id="TWF53399.1"/>
    </source>
</evidence>
<dbReference type="GO" id="GO:0016787">
    <property type="term" value="F:hydrolase activity"/>
    <property type="evidence" value="ECO:0007669"/>
    <property type="project" value="UniProtKB-KW"/>
</dbReference>
<feature type="domain" description="Isochorismatase-like" evidence="2">
    <location>
        <begin position="4"/>
        <end position="154"/>
    </location>
</feature>
<dbReference type="SUPFAM" id="SSF52499">
    <property type="entry name" value="Isochorismatase-like hydrolases"/>
    <property type="match status" value="1"/>
</dbReference>
<dbReference type="InterPro" id="IPR036380">
    <property type="entry name" value="Isochorismatase-like_sf"/>
</dbReference>
<keyword evidence="1" id="KW-0378">Hydrolase</keyword>
<dbReference type="Gene3D" id="3.40.50.850">
    <property type="entry name" value="Isochorismatase-like"/>
    <property type="match status" value="1"/>
</dbReference>
<evidence type="ECO:0000259" key="2">
    <source>
        <dbReference type="Pfam" id="PF00857"/>
    </source>
</evidence>
<gene>
    <name evidence="3" type="ORF">FHW37_104678</name>
</gene>
<dbReference type="InterPro" id="IPR050272">
    <property type="entry name" value="Isochorismatase-like_hydrls"/>
</dbReference>
<protein>
    <submittedName>
        <fullName evidence="3">Nicotinamidase-related amidase</fullName>
    </submittedName>
</protein>
<dbReference type="RefSeq" id="WP_145639187.1">
    <property type="nucleotide sequence ID" value="NZ_VIWP01000004.1"/>
</dbReference>
<dbReference type="Proteomes" id="UP000320653">
    <property type="component" value="Unassembled WGS sequence"/>
</dbReference>
<keyword evidence="4" id="KW-1185">Reference proteome</keyword>
<evidence type="ECO:0000256" key="1">
    <source>
        <dbReference type="ARBA" id="ARBA00022801"/>
    </source>
</evidence>
<name>A0A561QSW5_9HYPH</name>
<dbReference type="Pfam" id="PF00857">
    <property type="entry name" value="Isochorismatase"/>
    <property type="match status" value="1"/>
</dbReference>
<comment type="caution">
    <text evidence="3">The sequence shown here is derived from an EMBL/GenBank/DDBJ whole genome shotgun (WGS) entry which is preliminary data.</text>
</comment>
<sequence>MSRALLVIDIQNEYFPGGGLPLHQAEEVEGKIVAAMAEARRAGDRIILVQHVSASETGLFASGSSGSRIRPAIESAAGDAPVVVKRFADAFQETDLKIHLEGVTSLLICGMMTQNCVVFTAMSRLADGLEITVVEDLCAAPTPVVHAIALSALKSKLPVKSAAEIWR</sequence>
<evidence type="ECO:0000313" key="4">
    <source>
        <dbReference type="Proteomes" id="UP000320653"/>
    </source>
</evidence>
<accession>A0A561QSW5</accession>
<dbReference type="PANTHER" id="PTHR43540">
    <property type="entry name" value="PEROXYUREIDOACRYLATE/UREIDOACRYLATE AMIDOHYDROLASE-RELATED"/>
    <property type="match status" value="1"/>
</dbReference>
<dbReference type="OrthoDB" id="9794942at2"/>